<evidence type="ECO:0000313" key="5">
    <source>
        <dbReference type="Proteomes" id="UP000030764"/>
    </source>
</evidence>
<feature type="domain" description="Ubiquitin-like" evidence="3">
    <location>
        <begin position="163"/>
        <end position="231"/>
    </location>
</feature>
<dbReference type="PROSITE" id="PS50053">
    <property type="entry name" value="UBIQUITIN_2"/>
    <property type="match status" value="1"/>
</dbReference>
<protein>
    <recommendedName>
        <fullName evidence="3">Ubiquitin-like domain-containing protein</fullName>
    </recommendedName>
</protein>
<accession>A0A085MBH6</accession>
<dbReference type="SMART" id="SM00213">
    <property type="entry name" value="UBQ"/>
    <property type="match status" value="1"/>
</dbReference>
<evidence type="ECO:0000313" key="4">
    <source>
        <dbReference type="EMBL" id="KFD54572.1"/>
    </source>
</evidence>
<dbReference type="AlphaFoldDB" id="A0A085MBH6"/>
<dbReference type="PANTHER" id="PTHR14557:SF5">
    <property type="entry name" value="UBIQUITIN-LIKE DOMAIN-CONTAINING PROTEIN"/>
    <property type="match status" value="1"/>
</dbReference>
<dbReference type="Proteomes" id="UP000030764">
    <property type="component" value="Unassembled WGS sequence"/>
</dbReference>
<organism evidence="4 5">
    <name type="scientific">Trichuris suis</name>
    <name type="common">pig whipworm</name>
    <dbReference type="NCBI Taxonomy" id="68888"/>
    <lineage>
        <taxon>Eukaryota</taxon>
        <taxon>Metazoa</taxon>
        <taxon>Ecdysozoa</taxon>
        <taxon>Nematoda</taxon>
        <taxon>Enoplea</taxon>
        <taxon>Dorylaimia</taxon>
        <taxon>Trichinellida</taxon>
        <taxon>Trichuridae</taxon>
        <taxon>Trichuris</taxon>
    </lineage>
</organism>
<dbReference type="InterPro" id="IPR029071">
    <property type="entry name" value="Ubiquitin-like_domsf"/>
</dbReference>
<dbReference type="InterPro" id="IPR000626">
    <property type="entry name" value="Ubiquitin-like_dom"/>
</dbReference>
<evidence type="ECO:0000256" key="2">
    <source>
        <dbReference type="SAM" id="Phobius"/>
    </source>
</evidence>
<dbReference type="GO" id="GO:0036503">
    <property type="term" value="P:ERAD pathway"/>
    <property type="evidence" value="ECO:0007669"/>
    <property type="project" value="InterPro"/>
</dbReference>
<name>A0A085MBH6_9BILA</name>
<keyword evidence="2" id="KW-1133">Transmembrane helix</keyword>
<dbReference type="SUPFAM" id="SSF54236">
    <property type="entry name" value="Ubiquitin-like"/>
    <property type="match status" value="1"/>
</dbReference>
<keyword evidence="2" id="KW-0472">Membrane</keyword>
<sequence length="345" mass="37523">MFSKDYLVQPTEMPLVDGFGDEVLVLLGAIVVAVVIAFAWLSTRVSSSTSSYLFVQYDNSSLEVEDEQRSGASFRSEEDADEAALPAAYRPLVVSSSEMAAPNGNAGFPESGVIADINRRTLCVNEADQSYPAQCCENGRSETSSSAVTGPDPDSGESNEAQLMVKLRFLDDSHRLVETHPSQCIGEFKRQNFASDLEEGKVVRLIYRGQLLRDDSRSLASYGLFDNCVVHCHVSRVPYNGVGETTGGAASSIDRSSSDYRGAVASISFDIGNLIYVLFGVKFAFLWAALYLYPDYFDSTSLLSLLFCSLVFLIFCLSAGRRRNAERQSPRVTVTAIASTNSTAS</sequence>
<dbReference type="CDD" id="cd17057">
    <property type="entry name" value="Ubl_TMUB1_like"/>
    <property type="match status" value="1"/>
</dbReference>
<evidence type="ECO:0000256" key="1">
    <source>
        <dbReference type="SAM" id="MobiDB-lite"/>
    </source>
</evidence>
<evidence type="ECO:0000259" key="3">
    <source>
        <dbReference type="PROSITE" id="PS50053"/>
    </source>
</evidence>
<dbReference type="PANTHER" id="PTHR14557">
    <property type="entry name" value="PROTEIN C7ORF21"/>
    <property type="match status" value="1"/>
</dbReference>
<dbReference type="Pfam" id="PF00240">
    <property type="entry name" value="ubiquitin"/>
    <property type="match status" value="1"/>
</dbReference>
<keyword evidence="5" id="KW-1185">Reference proteome</keyword>
<gene>
    <name evidence="4" type="ORF">M513_04517</name>
</gene>
<reference evidence="4 5" key="1">
    <citation type="journal article" date="2014" name="Nat. Genet.">
        <title>Genome and transcriptome of the porcine whipworm Trichuris suis.</title>
        <authorList>
            <person name="Jex A.R."/>
            <person name="Nejsum P."/>
            <person name="Schwarz E.M."/>
            <person name="Hu L."/>
            <person name="Young N.D."/>
            <person name="Hall R.S."/>
            <person name="Korhonen P.K."/>
            <person name="Liao S."/>
            <person name="Thamsborg S."/>
            <person name="Xia J."/>
            <person name="Xu P."/>
            <person name="Wang S."/>
            <person name="Scheerlinck J.P."/>
            <person name="Hofmann A."/>
            <person name="Sternberg P.W."/>
            <person name="Wang J."/>
            <person name="Gasser R.B."/>
        </authorList>
    </citation>
    <scope>NUCLEOTIDE SEQUENCE [LARGE SCALE GENOMIC DNA]</scope>
    <source>
        <strain evidence="4">DCEP-RM93M</strain>
    </source>
</reference>
<keyword evidence="2" id="KW-0812">Transmembrane</keyword>
<dbReference type="Gene3D" id="3.10.20.90">
    <property type="entry name" value="Phosphatidylinositol 3-kinase Catalytic Subunit, Chain A, domain 1"/>
    <property type="match status" value="1"/>
</dbReference>
<proteinExistence type="predicted"/>
<feature type="transmembrane region" description="Helical" evidence="2">
    <location>
        <begin position="274"/>
        <end position="293"/>
    </location>
</feature>
<dbReference type="InterPro" id="IPR040352">
    <property type="entry name" value="TMUB1/2"/>
</dbReference>
<feature type="region of interest" description="Disordered" evidence="1">
    <location>
        <begin position="135"/>
        <end position="158"/>
    </location>
</feature>
<feature type="transmembrane region" description="Helical" evidence="2">
    <location>
        <begin position="299"/>
        <end position="320"/>
    </location>
</feature>
<dbReference type="EMBL" id="KL363206">
    <property type="protein sequence ID" value="KFD54572.1"/>
    <property type="molecule type" value="Genomic_DNA"/>
</dbReference>
<feature type="transmembrane region" description="Helical" evidence="2">
    <location>
        <begin position="23"/>
        <end position="41"/>
    </location>
</feature>